<gene>
    <name evidence="1" type="ORF">METZ01_LOCUS49010</name>
</gene>
<sequence>MIEEDQTNPLIISNNIGASYPVAQYTKAIHLTC</sequence>
<proteinExistence type="predicted"/>
<organism evidence="1">
    <name type="scientific">marine metagenome</name>
    <dbReference type="NCBI Taxonomy" id="408172"/>
    <lineage>
        <taxon>unclassified sequences</taxon>
        <taxon>metagenomes</taxon>
        <taxon>ecological metagenomes</taxon>
    </lineage>
</organism>
<dbReference type="AlphaFoldDB" id="A0A381RWC7"/>
<evidence type="ECO:0000313" key="1">
    <source>
        <dbReference type="EMBL" id="SUZ96156.1"/>
    </source>
</evidence>
<reference evidence="1" key="1">
    <citation type="submission" date="2018-05" db="EMBL/GenBank/DDBJ databases">
        <authorList>
            <person name="Lanie J.A."/>
            <person name="Ng W.-L."/>
            <person name="Kazmierczak K.M."/>
            <person name="Andrzejewski T.M."/>
            <person name="Davidsen T.M."/>
            <person name="Wayne K.J."/>
            <person name="Tettelin H."/>
            <person name="Glass J.I."/>
            <person name="Rusch D."/>
            <person name="Podicherti R."/>
            <person name="Tsui H.-C.T."/>
            <person name="Winkler M.E."/>
        </authorList>
    </citation>
    <scope>NUCLEOTIDE SEQUENCE</scope>
</reference>
<dbReference type="EMBL" id="UINC01002388">
    <property type="protein sequence ID" value="SUZ96156.1"/>
    <property type="molecule type" value="Genomic_DNA"/>
</dbReference>
<name>A0A381RWC7_9ZZZZ</name>
<protein>
    <submittedName>
        <fullName evidence="1">Uncharacterized protein</fullName>
    </submittedName>
</protein>
<accession>A0A381RWC7</accession>